<organism evidence="1 2">
    <name type="scientific">Amphilophus citrinellus</name>
    <name type="common">Midas cichlid</name>
    <name type="synonym">Cichlasoma citrinellum</name>
    <dbReference type="NCBI Taxonomy" id="61819"/>
    <lineage>
        <taxon>Eukaryota</taxon>
        <taxon>Metazoa</taxon>
        <taxon>Chordata</taxon>
        <taxon>Craniata</taxon>
        <taxon>Vertebrata</taxon>
        <taxon>Euteleostomi</taxon>
        <taxon>Actinopterygii</taxon>
        <taxon>Neopterygii</taxon>
        <taxon>Teleostei</taxon>
        <taxon>Neoteleostei</taxon>
        <taxon>Acanthomorphata</taxon>
        <taxon>Ovalentaria</taxon>
        <taxon>Cichlomorphae</taxon>
        <taxon>Cichliformes</taxon>
        <taxon>Cichlidae</taxon>
        <taxon>New World cichlids</taxon>
        <taxon>Cichlasomatinae</taxon>
        <taxon>Heroini</taxon>
        <taxon>Amphilophus</taxon>
    </lineage>
</organism>
<accession>A0A3Q0RDY2</accession>
<dbReference type="GeneTree" id="ENSGT00940000178081"/>
<dbReference type="STRING" id="61819.ENSACIP00000010419"/>
<reference evidence="1" key="2">
    <citation type="submission" date="2025-09" db="UniProtKB">
        <authorList>
            <consortium name="Ensembl"/>
        </authorList>
    </citation>
    <scope>IDENTIFICATION</scope>
</reference>
<evidence type="ECO:0000313" key="1">
    <source>
        <dbReference type="Ensembl" id="ENSACIP00000010419.1"/>
    </source>
</evidence>
<name>A0A3Q0RDY2_AMPCI</name>
<sequence>CTALEFTELLRVTHSVLGLYTCGHGNEAFEQGKTLPFINPSSLETLRALVQEIQSSGETDPEIWKDCEVGKYHRACKTVVIVEC</sequence>
<dbReference type="Proteomes" id="UP000261340">
    <property type="component" value="Unplaced"/>
</dbReference>
<protein>
    <submittedName>
        <fullName evidence="1">Uncharacterized protein</fullName>
    </submittedName>
</protein>
<proteinExistence type="predicted"/>
<dbReference type="AlphaFoldDB" id="A0A3Q0RDY2"/>
<evidence type="ECO:0000313" key="2">
    <source>
        <dbReference type="Proteomes" id="UP000261340"/>
    </source>
</evidence>
<keyword evidence="2" id="KW-1185">Reference proteome</keyword>
<dbReference type="Ensembl" id="ENSACIT00000010718.1">
    <property type="protein sequence ID" value="ENSACIP00000010419.1"/>
    <property type="gene ID" value="ENSACIG00000008166.1"/>
</dbReference>
<reference evidence="1" key="1">
    <citation type="submission" date="2025-08" db="UniProtKB">
        <authorList>
            <consortium name="Ensembl"/>
        </authorList>
    </citation>
    <scope>IDENTIFICATION</scope>
</reference>